<feature type="binding site" evidence="9">
    <location>
        <position position="109"/>
    </location>
    <ligand>
        <name>4-amino-2-methyl-5-(diphosphooxymethyl)pyrimidine</name>
        <dbReference type="ChEBI" id="CHEBI:57841"/>
    </ligand>
</feature>
<dbReference type="InterPro" id="IPR034291">
    <property type="entry name" value="TMP_synthase"/>
</dbReference>
<feature type="binding site" evidence="9">
    <location>
        <position position="138"/>
    </location>
    <ligand>
        <name>4-amino-2-methyl-5-(diphosphooxymethyl)pyrimidine</name>
        <dbReference type="ChEBI" id="CHEBI:57841"/>
    </ligand>
</feature>
<keyword evidence="2 9" id="KW-0808">Transferase</keyword>
<dbReference type="SUPFAM" id="SSF51391">
    <property type="entry name" value="Thiamin phosphate synthase"/>
    <property type="match status" value="1"/>
</dbReference>
<comment type="function">
    <text evidence="9">Condenses 4-methyl-5-(beta-hydroxyethyl)thiazole monophosphate (THZ-P) and 2-methyl-4-amino-5-hydroxymethyl pyrimidine pyrophosphate (HMP-PP) to form thiamine monophosphate (TMP).</text>
</comment>
<comment type="cofactor">
    <cofactor evidence="9">
        <name>Mg(2+)</name>
        <dbReference type="ChEBI" id="CHEBI:18420"/>
    </cofactor>
    <text evidence="9">Binds 1 Mg(2+) ion per subunit.</text>
</comment>
<dbReference type="Gene3D" id="3.20.20.70">
    <property type="entry name" value="Aldolase class I"/>
    <property type="match status" value="1"/>
</dbReference>
<evidence type="ECO:0000256" key="7">
    <source>
        <dbReference type="ARBA" id="ARBA00047851"/>
    </source>
</evidence>
<dbReference type="PANTHER" id="PTHR20857:SF15">
    <property type="entry name" value="THIAMINE-PHOSPHATE SYNTHASE"/>
    <property type="match status" value="1"/>
</dbReference>
<evidence type="ECO:0000256" key="3">
    <source>
        <dbReference type="ARBA" id="ARBA00022723"/>
    </source>
</evidence>
<evidence type="ECO:0000256" key="6">
    <source>
        <dbReference type="ARBA" id="ARBA00047334"/>
    </source>
</evidence>
<accession>A0A1T4NLV8</accession>
<dbReference type="OrthoDB" id="9812206at2"/>
<dbReference type="CDD" id="cd00564">
    <property type="entry name" value="TMP_TenI"/>
    <property type="match status" value="1"/>
</dbReference>
<evidence type="ECO:0000313" key="13">
    <source>
        <dbReference type="EMBL" id="SJZ80192.1"/>
    </source>
</evidence>
<evidence type="ECO:0000256" key="1">
    <source>
        <dbReference type="ARBA" id="ARBA00005165"/>
    </source>
</evidence>
<comment type="similarity">
    <text evidence="9 10">Belongs to the thiamine-phosphate synthase family.</text>
</comment>
<organism evidence="13 14">
    <name type="scientific">Carboxydocella sporoproducens DSM 16521</name>
    <dbReference type="NCBI Taxonomy" id="1121270"/>
    <lineage>
        <taxon>Bacteria</taxon>
        <taxon>Bacillati</taxon>
        <taxon>Bacillota</taxon>
        <taxon>Clostridia</taxon>
        <taxon>Eubacteriales</taxon>
        <taxon>Clostridiales Family XVI. Incertae Sedis</taxon>
        <taxon>Carboxydocella</taxon>
    </lineage>
</organism>
<dbReference type="Pfam" id="PF02581">
    <property type="entry name" value="TMP-TENI"/>
    <property type="match status" value="1"/>
</dbReference>
<feature type="binding site" evidence="9">
    <location>
        <begin position="186"/>
        <end position="187"/>
    </location>
    <ligand>
        <name>2-[(2R,5Z)-2-carboxy-4-methylthiazol-5(2H)-ylidene]ethyl phosphate</name>
        <dbReference type="ChEBI" id="CHEBI:62899"/>
    </ligand>
</feature>
<feature type="binding site" evidence="9">
    <location>
        <position position="166"/>
    </location>
    <ligand>
        <name>2-[(2R,5Z)-2-carboxy-4-methylthiazol-5(2H)-ylidene]ethyl phosphate</name>
        <dbReference type="ChEBI" id="CHEBI:62899"/>
    </ligand>
</feature>
<evidence type="ECO:0000256" key="11">
    <source>
        <dbReference type="RuleBase" id="RU004253"/>
    </source>
</evidence>
<dbReference type="NCBIfam" id="TIGR00693">
    <property type="entry name" value="thiE"/>
    <property type="match status" value="1"/>
</dbReference>
<feature type="domain" description="Thiamine phosphate synthase/TenI" evidence="12">
    <location>
        <begin position="8"/>
        <end position="189"/>
    </location>
</feature>
<keyword evidence="3 9" id="KW-0479">Metal-binding</keyword>
<evidence type="ECO:0000259" key="12">
    <source>
        <dbReference type="Pfam" id="PF02581"/>
    </source>
</evidence>
<dbReference type="HAMAP" id="MF_00097">
    <property type="entry name" value="TMP_synthase"/>
    <property type="match status" value="1"/>
</dbReference>
<dbReference type="GO" id="GO:0009229">
    <property type="term" value="P:thiamine diphosphate biosynthetic process"/>
    <property type="evidence" value="ECO:0007669"/>
    <property type="project" value="UniProtKB-UniRule"/>
</dbReference>
<dbReference type="FunFam" id="3.20.20.70:FF:000096">
    <property type="entry name" value="Thiamine-phosphate synthase"/>
    <property type="match status" value="1"/>
</dbReference>
<evidence type="ECO:0000256" key="4">
    <source>
        <dbReference type="ARBA" id="ARBA00022842"/>
    </source>
</evidence>
<evidence type="ECO:0000313" key="14">
    <source>
        <dbReference type="Proteomes" id="UP000189933"/>
    </source>
</evidence>
<dbReference type="GO" id="GO:0004789">
    <property type="term" value="F:thiamine-phosphate diphosphorylase activity"/>
    <property type="evidence" value="ECO:0007669"/>
    <property type="project" value="UniProtKB-UniRule"/>
</dbReference>
<sequence length="212" mass="22099">MKKLDLSLYVISGQHLAQGRELLAVMEAALVGGATVIQLREKNLSGRELVAAGLALKELAHRYGATFIVNDRVDIALAVDADGVHLGQDDLPVTMARQIMGPDKIIGLSTHSWEQALAASKLPVDYIGVGPVFPTSSKPDAEKPVGLSLVQRVARELSVPFVAIGGINAGNIQQVLAAGARNVAVISAVVAAPDVTAAARELKNFVAGGRKA</sequence>
<dbReference type="UniPathway" id="UPA00060">
    <property type="reaction ID" value="UER00141"/>
</dbReference>
<evidence type="ECO:0000256" key="8">
    <source>
        <dbReference type="ARBA" id="ARBA00047883"/>
    </source>
</evidence>
<keyword evidence="5 9" id="KW-0784">Thiamine biosynthesis</keyword>
<feature type="binding site" evidence="9">
    <location>
        <begin position="135"/>
        <end position="137"/>
    </location>
    <ligand>
        <name>2-[(2R,5Z)-2-carboxy-4-methylthiazol-5(2H)-ylidene]ethyl phosphate</name>
        <dbReference type="ChEBI" id="CHEBI:62899"/>
    </ligand>
</feature>
<feature type="binding site" evidence="9">
    <location>
        <position position="90"/>
    </location>
    <ligand>
        <name>Mg(2+)</name>
        <dbReference type="ChEBI" id="CHEBI:18420"/>
    </ligand>
</feature>
<dbReference type="GO" id="GO:0009228">
    <property type="term" value="P:thiamine biosynthetic process"/>
    <property type="evidence" value="ECO:0007669"/>
    <property type="project" value="UniProtKB-KW"/>
</dbReference>
<name>A0A1T4NLV8_9FIRM</name>
<dbReference type="InterPro" id="IPR022998">
    <property type="entry name" value="ThiamineP_synth_TenI"/>
</dbReference>
<dbReference type="InterPro" id="IPR013785">
    <property type="entry name" value="Aldolase_TIM"/>
</dbReference>
<evidence type="ECO:0000256" key="2">
    <source>
        <dbReference type="ARBA" id="ARBA00022679"/>
    </source>
</evidence>
<comment type="pathway">
    <text evidence="1 9 11">Cofactor biosynthesis; thiamine diphosphate biosynthesis; thiamine phosphate from 4-amino-2-methyl-5-diphosphomethylpyrimidine and 4-methyl-5-(2-phosphoethyl)-thiazole: step 1/1.</text>
</comment>
<dbReference type="GO" id="GO:0000287">
    <property type="term" value="F:magnesium ion binding"/>
    <property type="evidence" value="ECO:0007669"/>
    <property type="project" value="UniProtKB-UniRule"/>
</dbReference>
<feature type="binding site" evidence="9">
    <location>
        <position position="71"/>
    </location>
    <ligand>
        <name>Mg(2+)</name>
        <dbReference type="ChEBI" id="CHEBI:18420"/>
    </ligand>
</feature>
<dbReference type="RefSeq" id="WP_107753206.1">
    <property type="nucleotide sequence ID" value="NZ_FUXM01000007.1"/>
</dbReference>
<dbReference type="Proteomes" id="UP000189933">
    <property type="component" value="Unassembled WGS sequence"/>
</dbReference>
<evidence type="ECO:0000256" key="9">
    <source>
        <dbReference type="HAMAP-Rule" id="MF_00097"/>
    </source>
</evidence>
<dbReference type="EMBL" id="FUXM01000007">
    <property type="protein sequence ID" value="SJZ80192.1"/>
    <property type="molecule type" value="Genomic_DNA"/>
</dbReference>
<dbReference type="InterPro" id="IPR036206">
    <property type="entry name" value="ThiamineP_synth_sf"/>
</dbReference>
<proteinExistence type="inferred from homology"/>
<keyword evidence="14" id="KW-1185">Reference proteome</keyword>
<comment type="catalytic activity">
    <reaction evidence="6 9 10">
        <text>4-methyl-5-(2-phosphooxyethyl)-thiazole + 4-amino-2-methyl-5-(diphosphooxymethyl)pyrimidine + H(+) = thiamine phosphate + diphosphate</text>
        <dbReference type="Rhea" id="RHEA:22328"/>
        <dbReference type="ChEBI" id="CHEBI:15378"/>
        <dbReference type="ChEBI" id="CHEBI:33019"/>
        <dbReference type="ChEBI" id="CHEBI:37575"/>
        <dbReference type="ChEBI" id="CHEBI:57841"/>
        <dbReference type="ChEBI" id="CHEBI:58296"/>
        <dbReference type="EC" id="2.5.1.3"/>
    </reaction>
</comment>
<feature type="binding site" evidence="9">
    <location>
        <begin position="38"/>
        <end position="42"/>
    </location>
    <ligand>
        <name>4-amino-2-methyl-5-(diphosphooxymethyl)pyrimidine</name>
        <dbReference type="ChEBI" id="CHEBI:57841"/>
    </ligand>
</feature>
<feature type="binding site" evidence="9">
    <location>
        <position position="70"/>
    </location>
    <ligand>
        <name>4-amino-2-methyl-5-(diphosphooxymethyl)pyrimidine</name>
        <dbReference type="ChEBI" id="CHEBI:57841"/>
    </ligand>
</feature>
<dbReference type="PANTHER" id="PTHR20857">
    <property type="entry name" value="THIAMINE-PHOSPHATE PYROPHOSPHORYLASE"/>
    <property type="match status" value="1"/>
</dbReference>
<keyword evidence="4 9" id="KW-0460">Magnesium</keyword>
<reference evidence="14" key="1">
    <citation type="submission" date="2017-02" db="EMBL/GenBank/DDBJ databases">
        <authorList>
            <person name="Varghese N."/>
            <person name="Submissions S."/>
        </authorList>
    </citation>
    <scope>NUCLEOTIDE SEQUENCE [LARGE SCALE GENOMIC DNA]</scope>
    <source>
        <strain evidence="14">DSM 16521</strain>
    </source>
</reference>
<protein>
    <recommendedName>
        <fullName evidence="9">Thiamine-phosphate synthase</fullName>
        <shortName evidence="9">TP synthase</shortName>
        <shortName evidence="9">TPS</shortName>
        <ecNumber evidence="9">2.5.1.3</ecNumber>
    </recommendedName>
    <alternativeName>
        <fullName evidence="9">Thiamine-phosphate pyrophosphorylase</fullName>
        <shortName evidence="9">TMP pyrophosphorylase</shortName>
        <shortName evidence="9">TMP-PPase</shortName>
    </alternativeName>
</protein>
<dbReference type="GO" id="GO:0005737">
    <property type="term" value="C:cytoplasm"/>
    <property type="evidence" value="ECO:0007669"/>
    <property type="project" value="TreeGrafter"/>
</dbReference>
<evidence type="ECO:0000256" key="10">
    <source>
        <dbReference type="RuleBase" id="RU003826"/>
    </source>
</evidence>
<comment type="catalytic activity">
    <reaction evidence="8 9 10">
        <text>2-[(2R,5Z)-2-carboxy-4-methylthiazol-5(2H)-ylidene]ethyl phosphate + 4-amino-2-methyl-5-(diphosphooxymethyl)pyrimidine + 2 H(+) = thiamine phosphate + CO2 + diphosphate</text>
        <dbReference type="Rhea" id="RHEA:47844"/>
        <dbReference type="ChEBI" id="CHEBI:15378"/>
        <dbReference type="ChEBI" id="CHEBI:16526"/>
        <dbReference type="ChEBI" id="CHEBI:33019"/>
        <dbReference type="ChEBI" id="CHEBI:37575"/>
        <dbReference type="ChEBI" id="CHEBI:57841"/>
        <dbReference type="ChEBI" id="CHEBI:62899"/>
        <dbReference type="EC" id="2.5.1.3"/>
    </reaction>
</comment>
<dbReference type="EC" id="2.5.1.3" evidence="9"/>
<gene>
    <name evidence="9" type="primary">thiE</name>
    <name evidence="13" type="ORF">SAMN02745885_00968</name>
</gene>
<dbReference type="AlphaFoldDB" id="A0A1T4NLV8"/>
<evidence type="ECO:0000256" key="5">
    <source>
        <dbReference type="ARBA" id="ARBA00022977"/>
    </source>
</evidence>
<comment type="catalytic activity">
    <reaction evidence="7 9 10">
        <text>2-(2-carboxy-4-methylthiazol-5-yl)ethyl phosphate + 4-amino-2-methyl-5-(diphosphooxymethyl)pyrimidine + 2 H(+) = thiamine phosphate + CO2 + diphosphate</text>
        <dbReference type="Rhea" id="RHEA:47848"/>
        <dbReference type="ChEBI" id="CHEBI:15378"/>
        <dbReference type="ChEBI" id="CHEBI:16526"/>
        <dbReference type="ChEBI" id="CHEBI:33019"/>
        <dbReference type="ChEBI" id="CHEBI:37575"/>
        <dbReference type="ChEBI" id="CHEBI:57841"/>
        <dbReference type="ChEBI" id="CHEBI:62890"/>
        <dbReference type="EC" id="2.5.1.3"/>
    </reaction>
</comment>